<sequence length="68" mass="7656">MDATAATSEDGDDHLFISLTRLAHWLQKGSNPATILQKENNDETAEEYYHDKSRCKGDCLLTPRSCEN</sequence>
<dbReference type="EMBL" id="JAYKXH010000018">
    <property type="protein sequence ID" value="KAK7137290.1"/>
    <property type="molecule type" value="Genomic_DNA"/>
</dbReference>
<reference evidence="1 2" key="1">
    <citation type="submission" date="2024-02" db="EMBL/GenBank/DDBJ databases">
        <title>Chromosome-level genome assembly of the Eurasian Minnow (Phoxinus phoxinus).</title>
        <authorList>
            <person name="Oriowo T.O."/>
            <person name="Martin S."/>
            <person name="Stange M."/>
            <person name="Chrysostomakis Y."/>
            <person name="Brown T."/>
            <person name="Winkler S."/>
            <person name="Kukowka S."/>
            <person name="Myers E.W."/>
            <person name="Bohne A."/>
        </authorList>
    </citation>
    <scope>NUCLEOTIDE SEQUENCE [LARGE SCALE GENOMIC DNA]</scope>
    <source>
        <strain evidence="1">ZFMK-TIS-60720</strain>
        <tissue evidence="1">Whole Organism</tissue>
    </source>
</reference>
<dbReference type="Proteomes" id="UP001364617">
    <property type="component" value="Unassembled WGS sequence"/>
</dbReference>
<evidence type="ECO:0000313" key="1">
    <source>
        <dbReference type="EMBL" id="KAK7137290.1"/>
    </source>
</evidence>
<accession>A0AAN9CHW8</accession>
<proteinExistence type="predicted"/>
<evidence type="ECO:0000313" key="2">
    <source>
        <dbReference type="Proteomes" id="UP001364617"/>
    </source>
</evidence>
<keyword evidence="2" id="KW-1185">Reference proteome</keyword>
<gene>
    <name evidence="1" type="ORF">R3I93_017392</name>
</gene>
<organism evidence="1 2">
    <name type="scientific">Phoxinus phoxinus</name>
    <name type="common">Eurasian minnow</name>
    <dbReference type="NCBI Taxonomy" id="58324"/>
    <lineage>
        <taxon>Eukaryota</taxon>
        <taxon>Metazoa</taxon>
        <taxon>Chordata</taxon>
        <taxon>Craniata</taxon>
        <taxon>Vertebrata</taxon>
        <taxon>Euteleostomi</taxon>
        <taxon>Actinopterygii</taxon>
        <taxon>Neopterygii</taxon>
        <taxon>Teleostei</taxon>
        <taxon>Ostariophysi</taxon>
        <taxon>Cypriniformes</taxon>
        <taxon>Leuciscidae</taxon>
        <taxon>Phoxininae</taxon>
        <taxon>Phoxinus</taxon>
    </lineage>
</organism>
<dbReference type="AlphaFoldDB" id="A0AAN9CHW8"/>
<name>A0AAN9CHW8_9TELE</name>
<protein>
    <submittedName>
        <fullName evidence="1">Uncharacterized protein</fullName>
    </submittedName>
</protein>
<comment type="caution">
    <text evidence="1">The sequence shown here is derived from an EMBL/GenBank/DDBJ whole genome shotgun (WGS) entry which is preliminary data.</text>
</comment>